<evidence type="ECO:0000313" key="3">
    <source>
        <dbReference type="WBParaSite" id="Gr19_v10_g3723.t1"/>
    </source>
</evidence>
<feature type="region of interest" description="Disordered" evidence="1">
    <location>
        <begin position="151"/>
        <end position="241"/>
    </location>
</feature>
<evidence type="ECO:0000256" key="1">
    <source>
        <dbReference type="SAM" id="MobiDB-lite"/>
    </source>
</evidence>
<evidence type="ECO:0000313" key="2">
    <source>
        <dbReference type="Proteomes" id="UP000887572"/>
    </source>
</evidence>
<protein>
    <submittedName>
        <fullName evidence="3">Uncharacterized protein</fullName>
    </submittedName>
</protein>
<dbReference type="AlphaFoldDB" id="A0A914HT42"/>
<reference evidence="3" key="1">
    <citation type="submission" date="2022-11" db="UniProtKB">
        <authorList>
            <consortium name="WormBaseParasite"/>
        </authorList>
    </citation>
    <scope>IDENTIFICATION</scope>
</reference>
<dbReference type="WBParaSite" id="Gr19_v10_g3723.t1">
    <property type="protein sequence ID" value="Gr19_v10_g3723.t1"/>
    <property type="gene ID" value="Gr19_v10_g3723"/>
</dbReference>
<proteinExistence type="predicted"/>
<dbReference type="Proteomes" id="UP000887572">
    <property type="component" value="Unplaced"/>
</dbReference>
<accession>A0A914HT42</accession>
<sequence>MVAKIWKCLKCDPVFSSPSIRHQHFVTVISSLHFVTTKFKCMAKEDEYVHKRNSFIREKDCASTTVAGPSVAEFDSQEFAEVEIDPLDKDSMDIDLWARDIRLPSALSQKSTDSQRELKSAYKLNSIFSGMELFDWGGMKMFLNGAGQRHRAGTVGRGLSSPSPRGDGDRTSAPAGSLPVLATAGYAQQQQQQQQRGSGAVTDTSNHVRIRPPSPDQPHAGSQYPPLQLSNVPEKYTHNDL</sequence>
<name>A0A914HT42_GLORO</name>
<keyword evidence="2" id="KW-1185">Reference proteome</keyword>
<organism evidence="2 3">
    <name type="scientific">Globodera rostochiensis</name>
    <name type="common">Golden nematode worm</name>
    <name type="synonym">Heterodera rostochiensis</name>
    <dbReference type="NCBI Taxonomy" id="31243"/>
    <lineage>
        <taxon>Eukaryota</taxon>
        <taxon>Metazoa</taxon>
        <taxon>Ecdysozoa</taxon>
        <taxon>Nematoda</taxon>
        <taxon>Chromadorea</taxon>
        <taxon>Rhabditida</taxon>
        <taxon>Tylenchina</taxon>
        <taxon>Tylenchomorpha</taxon>
        <taxon>Tylenchoidea</taxon>
        <taxon>Heteroderidae</taxon>
        <taxon>Heteroderinae</taxon>
        <taxon>Globodera</taxon>
    </lineage>
</organism>